<dbReference type="EMBL" id="JBHMBK010000030">
    <property type="protein sequence ID" value="MFB9688807.1"/>
    <property type="molecule type" value="Genomic_DNA"/>
</dbReference>
<feature type="transmembrane region" description="Helical" evidence="1">
    <location>
        <begin position="125"/>
        <end position="151"/>
    </location>
</feature>
<name>A0ABV5UBQ4_9PSEU</name>
<evidence type="ECO:0000256" key="1">
    <source>
        <dbReference type="SAM" id="Phobius"/>
    </source>
</evidence>
<evidence type="ECO:0008006" key="4">
    <source>
        <dbReference type="Google" id="ProtNLM"/>
    </source>
</evidence>
<comment type="caution">
    <text evidence="2">The sequence shown here is derived from an EMBL/GenBank/DDBJ whole genome shotgun (WGS) entry which is preliminary data.</text>
</comment>
<keyword evidence="1" id="KW-0472">Membrane</keyword>
<feature type="transmembrane region" description="Helical" evidence="1">
    <location>
        <begin position="6"/>
        <end position="26"/>
    </location>
</feature>
<sequence>MGDVLNGLLAFVLGTFVSCGALRALATGVEQVRRGRVLRRRGRTAIARIVSLADLDPECSTLQAVVRFQVEPDREVVGTTYLDRKGSSGLVADARVRIRYDPAIPTILAAEAGGRPGYAEIRQAVVGSVLMVVMVLPTSIYLVCAGVYTVLS</sequence>
<organism evidence="2 3">
    <name type="scientific">Amycolatopsis plumensis</name>
    <dbReference type="NCBI Taxonomy" id="236508"/>
    <lineage>
        <taxon>Bacteria</taxon>
        <taxon>Bacillati</taxon>
        <taxon>Actinomycetota</taxon>
        <taxon>Actinomycetes</taxon>
        <taxon>Pseudonocardiales</taxon>
        <taxon>Pseudonocardiaceae</taxon>
        <taxon>Amycolatopsis</taxon>
    </lineage>
</organism>
<dbReference type="Proteomes" id="UP001589535">
    <property type="component" value="Unassembled WGS sequence"/>
</dbReference>
<proteinExistence type="predicted"/>
<evidence type="ECO:0000313" key="2">
    <source>
        <dbReference type="EMBL" id="MFB9688807.1"/>
    </source>
</evidence>
<gene>
    <name evidence="2" type="ORF">ACFFTO_31920</name>
</gene>
<keyword evidence="1" id="KW-0812">Transmembrane</keyword>
<evidence type="ECO:0000313" key="3">
    <source>
        <dbReference type="Proteomes" id="UP001589535"/>
    </source>
</evidence>
<protein>
    <recommendedName>
        <fullName evidence="4">DUF3592 domain-containing protein</fullName>
    </recommendedName>
</protein>
<reference evidence="2 3" key="1">
    <citation type="submission" date="2024-09" db="EMBL/GenBank/DDBJ databases">
        <authorList>
            <person name="Sun Q."/>
            <person name="Mori K."/>
        </authorList>
    </citation>
    <scope>NUCLEOTIDE SEQUENCE [LARGE SCALE GENOMIC DNA]</scope>
    <source>
        <strain evidence="2 3">JCM 13852</strain>
    </source>
</reference>
<accession>A0ABV5UBQ4</accession>
<dbReference type="RefSeq" id="WP_378201489.1">
    <property type="nucleotide sequence ID" value="NZ_JBHMBK010000030.1"/>
</dbReference>
<keyword evidence="1" id="KW-1133">Transmembrane helix</keyword>
<keyword evidence="3" id="KW-1185">Reference proteome</keyword>